<feature type="domain" description="GST C-terminal" evidence="7">
    <location>
        <begin position="117"/>
        <end position="239"/>
    </location>
</feature>
<dbReference type="Proteomes" id="UP000681720">
    <property type="component" value="Unassembled WGS sequence"/>
</dbReference>
<dbReference type="InterPro" id="IPR004046">
    <property type="entry name" value="GST_C"/>
</dbReference>
<dbReference type="GO" id="GO:0005737">
    <property type="term" value="C:cytoplasm"/>
    <property type="evidence" value="ECO:0007669"/>
    <property type="project" value="TreeGrafter"/>
</dbReference>
<dbReference type="InterPro" id="IPR040079">
    <property type="entry name" value="Glutathione_S-Trfase"/>
</dbReference>
<dbReference type="EMBL" id="CAJNRG010006569">
    <property type="protein sequence ID" value="CAF2087222.1"/>
    <property type="molecule type" value="Genomic_DNA"/>
</dbReference>
<evidence type="ECO:0000313" key="8">
    <source>
        <dbReference type="EMBL" id="CAF1404159.1"/>
    </source>
</evidence>
<evidence type="ECO:0000259" key="7">
    <source>
        <dbReference type="PROSITE" id="PS50405"/>
    </source>
</evidence>
<dbReference type="Pfam" id="PF13417">
    <property type="entry name" value="GST_N_3"/>
    <property type="match status" value="1"/>
</dbReference>
<dbReference type="GO" id="GO:0006749">
    <property type="term" value="P:glutathione metabolic process"/>
    <property type="evidence" value="ECO:0007669"/>
    <property type="project" value="TreeGrafter"/>
</dbReference>
<dbReference type="Gene3D" id="3.40.30.10">
    <property type="entry name" value="Glutaredoxin"/>
    <property type="match status" value="1"/>
</dbReference>
<sequence>MGCSSSVPSQDSIHRTNNTQSSSDTKDSIIVYGLAKSIATQRVLATLTEKGLKFQLKIVNIMTGENQSRSYLEKQPFGGVPALEDTDGFIIYESRAICRYLESKYKGKGTELIPTNSIKAEGIFEQAASTEISCFDPSANDIIGERVYKKMRGGEPDMNKVAGLRQDLAENLDVYEKILSKQPYLGGNTFTLADLFHLPVGSMLTKCGEGELFESRPHVKQWWNKISTRPAWKTVLAMM</sequence>
<evidence type="ECO:0000256" key="2">
    <source>
        <dbReference type="ARBA" id="ARBA00012452"/>
    </source>
</evidence>
<dbReference type="SFLD" id="SFLDG01154">
    <property type="entry name" value="Main.5:_Phi-like"/>
    <property type="match status" value="1"/>
</dbReference>
<evidence type="ECO:0000313" key="12">
    <source>
        <dbReference type="EMBL" id="CAF2150276.1"/>
    </source>
</evidence>
<evidence type="ECO:0000313" key="11">
    <source>
        <dbReference type="EMBL" id="CAF2108049.1"/>
    </source>
</evidence>
<evidence type="ECO:0000313" key="16">
    <source>
        <dbReference type="EMBL" id="CAF4154628.1"/>
    </source>
</evidence>
<dbReference type="GO" id="GO:0009636">
    <property type="term" value="P:response to toxic substance"/>
    <property type="evidence" value="ECO:0007669"/>
    <property type="project" value="UniProtKB-ARBA"/>
</dbReference>
<protein>
    <recommendedName>
        <fullName evidence="2">glutathione transferase</fullName>
        <ecNumber evidence="2">2.5.1.18</ecNumber>
    </recommendedName>
</protein>
<dbReference type="PROSITE" id="PS50405">
    <property type="entry name" value="GST_CTER"/>
    <property type="match status" value="1"/>
</dbReference>
<dbReference type="SFLD" id="SFLDG00358">
    <property type="entry name" value="Main_(cytGST)"/>
    <property type="match status" value="1"/>
</dbReference>
<comment type="catalytic activity">
    <reaction evidence="4">
        <text>RX + glutathione = an S-substituted glutathione + a halide anion + H(+)</text>
        <dbReference type="Rhea" id="RHEA:16437"/>
        <dbReference type="ChEBI" id="CHEBI:15378"/>
        <dbReference type="ChEBI" id="CHEBI:16042"/>
        <dbReference type="ChEBI" id="CHEBI:17792"/>
        <dbReference type="ChEBI" id="CHEBI:57925"/>
        <dbReference type="ChEBI" id="CHEBI:90779"/>
        <dbReference type="EC" id="2.5.1.18"/>
    </reaction>
</comment>
<dbReference type="PANTHER" id="PTHR43900:SF3">
    <property type="entry name" value="GLUTATHIONE S-TRANSFERASE RHO"/>
    <property type="match status" value="1"/>
</dbReference>
<dbReference type="Proteomes" id="UP000663856">
    <property type="component" value="Unassembled WGS sequence"/>
</dbReference>
<evidence type="ECO:0000313" key="17">
    <source>
        <dbReference type="Proteomes" id="UP000663842"/>
    </source>
</evidence>
<dbReference type="EMBL" id="CAJOBJ010010561">
    <property type="protein sequence ID" value="CAF4154628.1"/>
    <property type="molecule type" value="Genomic_DNA"/>
</dbReference>
<dbReference type="EC" id="2.5.1.18" evidence="2"/>
<evidence type="ECO:0000313" key="10">
    <source>
        <dbReference type="EMBL" id="CAF2087222.1"/>
    </source>
</evidence>
<dbReference type="Proteomes" id="UP000663887">
    <property type="component" value="Unassembled WGS sequence"/>
</dbReference>
<dbReference type="Proteomes" id="UP000663842">
    <property type="component" value="Unassembled WGS sequence"/>
</dbReference>
<proteinExistence type="inferred from homology"/>
<evidence type="ECO:0000256" key="5">
    <source>
        <dbReference type="SAM" id="MobiDB-lite"/>
    </source>
</evidence>
<dbReference type="OrthoDB" id="2309723at2759"/>
<dbReference type="GO" id="GO:0004364">
    <property type="term" value="F:glutathione transferase activity"/>
    <property type="evidence" value="ECO:0007669"/>
    <property type="project" value="UniProtKB-EC"/>
</dbReference>
<dbReference type="SUPFAM" id="SSF47616">
    <property type="entry name" value="GST C-terminal domain-like"/>
    <property type="match status" value="1"/>
</dbReference>
<dbReference type="InterPro" id="IPR004045">
    <property type="entry name" value="Glutathione_S-Trfase_N"/>
</dbReference>
<evidence type="ECO:0000259" key="6">
    <source>
        <dbReference type="PROSITE" id="PS50404"/>
    </source>
</evidence>
<dbReference type="FunFam" id="3.40.30.10:FF:000016">
    <property type="entry name" value="Glutathione S-transferase F2"/>
    <property type="match status" value="1"/>
</dbReference>
<dbReference type="InterPro" id="IPR010987">
    <property type="entry name" value="Glutathione-S-Trfase_C-like"/>
</dbReference>
<evidence type="ECO:0000256" key="1">
    <source>
        <dbReference type="ARBA" id="ARBA00010128"/>
    </source>
</evidence>
<dbReference type="SFLD" id="SFLDS00019">
    <property type="entry name" value="Glutathione_Transferase_(cytos"/>
    <property type="match status" value="1"/>
</dbReference>
<dbReference type="PROSITE" id="PS50404">
    <property type="entry name" value="GST_NTER"/>
    <property type="match status" value="1"/>
</dbReference>
<evidence type="ECO:0000256" key="4">
    <source>
        <dbReference type="ARBA" id="ARBA00047960"/>
    </source>
</evidence>
<dbReference type="PANTHER" id="PTHR43900">
    <property type="entry name" value="GLUTATHIONE S-TRANSFERASE RHO"/>
    <property type="match status" value="1"/>
</dbReference>
<dbReference type="FunFam" id="1.20.1050.10:FF:000004">
    <property type="entry name" value="Glutathione S-transferase F2"/>
    <property type="match status" value="1"/>
</dbReference>
<dbReference type="EMBL" id="CAJNRF010013591">
    <property type="protein sequence ID" value="CAF2150276.1"/>
    <property type="molecule type" value="Genomic_DNA"/>
</dbReference>
<dbReference type="EMBL" id="CAJNOW010004064">
    <property type="protein sequence ID" value="CAF1404159.1"/>
    <property type="molecule type" value="Genomic_DNA"/>
</dbReference>
<dbReference type="EMBL" id="CAJNRE010012164">
    <property type="protein sequence ID" value="CAF2108049.1"/>
    <property type="molecule type" value="Genomic_DNA"/>
</dbReference>
<comment type="caution">
    <text evidence="14">The sequence shown here is derived from an EMBL/GenBank/DDBJ whole genome shotgun (WGS) entry which is preliminary data.</text>
</comment>
<dbReference type="GO" id="GO:0043295">
    <property type="term" value="F:glutathione binding"/>
    <property type="evidence" value="ECO:0007669"/>
    <property type="project" value="TreeGrafter"/>
</dbReference>
<evidence type="ECO:0000313" key="18">
    <source>
        <dbReference type="Proteomes" id="UP000663866"/>
    </source>
</evidence>
<name>A0A819CVR9_9BILA</name>
<dbReference type="EMBL" id="CAJNOV010014669">
    <property type="protein sequence ID" value="CAF1557984.1"/>
    <property type="molecule type" value="Genomic_DNA"/>
</dbReference>
<evidence type="ECO:0000313" key="15">
    <source>
        <dbReference type="EMBL" id="CAF3884583.1"/>
    </source>
</evidence>
<keyword evidence="18" id="KW-1185">Reference proteome</keyword>
<dbReference type="InterPro" id="IPR036282">
    <property type="entry name" value="Glutathione-S-Trfase_C_sf"/>
</dbReference>
<dbReference type="Proteomes" id="UP000676336">
    <property type="component" value="Unassembled WGS sequence"/>
</dbReference>
<dbReference type="EMBL" id="CAJOBG010000301">
    <property type="protein sequence ID" value="CAF3794303.1"/>
    <property type="molecule type" value="Genomic_DNA"/>
</dbReference>
<evidence type="ECO:0000256" key="3">
    <source>
        <dbReference type="ARBA" id="ARBA00022679"/>
    </source>
</evidence>
<dbReference type="InterPro" id="IPR034347">
    <property type="entry name" value="GST_Phi_C"/>
</dbReference>
<reference evidence="14" key="1">
    <citation type="submission" date="2021-02" db="EMBL/GenBank/DDBJ databases">
        <authorList>
            <person name="Nowell W R."/>
        </authorList>
    </citation>
    <scope>NUCLEOTIDE SEQUENCE</scope>
</reference>
<feature type="region of interest" description="Disordered" evidence="5">
    <location>
        <begin position="1"/>
        <end position="24"/>
    </location>
</feature>
<accession>A0A819CVR9</accession>
<dbReference type="AlphaFoldDB" id="A0A819CVR9"/>
<dbReference type="EMBL" id="CAJOBF010000486">
    <property type="protein sequence ID" value="CAF3824750.1"/>
    <property type="molecule type" value="Genomic_DNA"/>
</dbReference>
<keyword evidence="3" id="KW-0808">Transferase</keyword>
<dbReference type="InterPro" id="IPR036249">
    <property type="entry name" value="Thioredoxin-like_sf"/>
</dbReference>
<dbReference type="Proteomes" id="UP000663824">
    <property type="component" value="Unassembled WGS sequence"/>
</dbReference>
<dbReference type="Proteomes" id="UP000663834">
    <property type="component" value="Unassembled WGS sequence"/>
</dbReference>
<dbReference type="Proteomes" id="UP000663866">
    <property type="component" value="Unassembled WGS sequence"/>
</dbReference>
<evidence type="ECO:0000313" key="14">
    <source>
        <dbReference type="EMBL" id="CAF3824750.1"/>
    </source>
</evidence>
<dbReference type="CDD" id="cd03187">
    <property type="entry name" value="GST_C_Phi"/>
    <property type="match status" value="1"/>
</dbReference>
<evidence type="ECO:0000313" key="9">
    <source>
        <dbReference type="EMBL" id="CAF1557984.1"/>
    </source>
</evidence>
<organism evidence="14 17">
    <name type="scientific">Rotaria magnacalcarata</name>
    <dbReference type="NCBI Taxonomy" id="392030"/>
    <lineage>
        <taxon>Eukaryota</taxon>
        <taxon>Metazoa</taxon>
        <taxon>Spiralia</taxon>
        <taxon>Gnathifera</taxon>
        <taxon>Rotifera</taxon>
        <taxon>Eurotatoria</taxon>
        <taxon>Bdelloidea</taxon>
        <taxon>Philodinida</taxon>
        <taxon>Philodinidae</taxon>
        <taxon>Rotaria</taxon>
    </lineage>
</organism>
<dbReference type="Gene3D" id="1.20.1050.10">
    <property type="match status" value="1"/>
</dbReference>
<dbReference type="EMBL" id="CAJOBI010001501">
    <property type="protein sequence ID" value="CAF3884583.1"/>
    <property type="molecule type" value="Genomic_DNA"/>
</dbReference>
<dbReference type="Proteomes" id="UP000663855">
    <property type="component" value="Unassembled WGS sequence"/>
</dbReference>
<feature type="compositionally biased region" description="Polar residues" evidence="5">
    <location>
        <begin position="1"/>
        <end position="23"/>
    </location>
</feature>
<feature type="domain" description="GST N-terminal" evidence="6">
    <location>
        <begin position="27"/>
        <end position="109"/>
    </location>
</feature>
<dbReference type="Pfam" id="PF00043">
    <property type="entry name" value="GST_C"/>
    <property type="match status" value="1"/>
</dbReference>
<evidence type="ECO:0000313" key="13">
    <source>
        <dbReference type="EMBL" id="CAF3794303.1"/>
    </source>
</evidence>
<dbReference type="SUPFAM" id="SSF52833">
    <property type="entry name" value="Thioredoxin-like"/>
    <property type="match status" value="1"/>
</dbReference>
<gene>
    <name evidence="9" type="ORF">CJN711_LOCUS30914</name>
    <name evidence="16" type="ORF">GIL414_LOCUS19674</name>
    <name evidence="8" type="ORF">KQP761_LOCUS9855</name>
    <name evidence="11" type="ORF">MBJ925_LOCUS23643</name>
    <name evidence="13" type="ORF">OVN521_LOCUS3493</name>
    <name evidence="15" type="ORF">SMN809_LOCUS5790</name>
    <name evidence="14" type="ORF">UXM345_LOCUS6218</name>
    <name evidence="12" type="ORF">WKI299_LOCUS30160</name>
    <name evidence="10" type="ORF">XDN619_LOCUS15885</name>
</gene>
<comment type="similarity">
    <text evidence="1">Belongs to the GST superfamily. Phi family.</text>
</comment>